<evidence type="ECO:0000256" key="1">
    <source>
        <dbReference type="ARBA" id="ARBA00004127"/>
    </source>
</evidence>
<keyword evidence="2 5" id="KW-0812">Transmembrane</keyword>
<evidence type="ECO:0000259" key="6">
    <source>
        <dbReference type="Pfam" id="PF06803"/>
    </source>
</evidence>
<comment type="caution">
    <text evidence="7">The sequence shown here is derived from an EMBL/GenBank/DDBJ whole genome shotgun (WGS) entry which is preliminary data.</text>
</comment>
<feature type="transmembrane region" description="Helical" evidence="5">
    <location>
        <begin position="27"/>
        <end position="44"/>
    </location>
</feature>
<accession>A0A415E7Y0</accession>
<protein>
    <submittedName>
        <fullName evidence="7">DUF1232 domain-containing protein</fullName>
    </submittedName>
</protein>
<reference evidence="7 8" key="1">
    <citation type="submission" date="2018-08" db="EMBL/GenBank/DDBJ databases">
        <title>A genome reference for cultivated species of the human gut microbiota.</title>
        <authorList>
            <person name="Zou Y."/>
            <person name="Xue W."/>
            <person name="Luo G."/>
        </authorList>
    </citation>
    <scope>NUCLEOTIDE SEQUENCE [LARGE SCALE GENOMIC DNA]</scope>
    <source>
        <strain evidence="7 8">AM07-24</strain>
    </source>
</reference>
<evidence type="ECO:0000313" key="7">
    <source>
        <dbReference type="EMBL" id="RHJ89912.1"/>
    </source>
</evidence>
<sequence length="114" mass="13564">MQFISFRVILKRIKAVPFFLKDKTVPLRKKILVVFGIVYLFLPIDLIPPILFPFGFIDDLILWIYILWHLKDELDSYWDGEKAEDLSKKFRGKNIVEGVEFDVEDDNDDKKDKE</sequence>
<evidence type="ECO:0000256" key="3">
    <source>
        <dbReference type="ARBA" id="ARBA00022989"/>
    </source>
</evidence>
<dbReference type="EMBL" id="QRMS01000001">
    <property type="protein sequence ID" value="RHJ89912.1"/>
    <property type="molecule type" value="Genomic_DNA"/>
</dbReference>
<dbReference type="STRING" id="1776384.GCA_900086585_03278"/>
<dbReference type="OrthoDB" id="1779206at2"/>
<evidence type="ECO:0000313" key="8">
    <source>
        <dbReference type="Proteomes" id="UP000284841"/>
    </source>
</evidence>
<evidence type="ECO:0000256" key="2">
    <source>
        <dbReference type="ARBA" id="ARBA00022692"/>
    </source>
</evidence>
<organism evidence="7 8">
    <name type="scientific">Emergencia timonensis</name>
    <dbReference type="NCBI Taxonomy" id="1776384"/>
    <lineage>
        <taxon>Bacteria</taxon>
        <taxon>Bacillati</taxon>
        <taxon>Bacillota</taxon>
        <taxon>Clostridia</taxon>
        <taxon>Peptostreptococcales</taxon>
        <taxon>Anaerovoracaceae</taxon>
        <taxon>Emergencia</taxon>
    </lineage>
</organism>
<keyword evidence="4 5" id="KW-0472">Membrane</keyword>
<dbReference type="RefSeq" id="WP_067540949.1">
    <property type="nucleotide sequence ID" value="NZ_AP025567.1"/>
</dbReference>
<dbReference type="GeneID" id="83005584"/>
<name>A0A415E7Y0_9FIRM</name>
<comment type="subcellular location">
    <subcellularLocation>
        <location evidence="1">Endomembrane system</location>
        <topology evidence="1">Multi-pass membrane protein</topology>
    </subcellularLocation>
</comment>
<dbReference type="AlphaFoldDB" id="A0A415E7Y0"/>
<feature type="domain" description="DUF1232" evidence="6">
    <location>
        <begin position="30"/>
        <end position="62"/>
    </location>
</feature>
<gene>
    <name evidence="7" type="ORF">DW099_04950</name>
</gene>
<dbReference type="Pfam" id="PF06803">
    <property type="entry name" value="DUF1232"/>
    <property type="match status" value="1"/>
</dbReference>
<proteinExistence type="predicted"/>
<evidence type="ECO:0000256" key="5">
    <source>
        <dbReference type="SAM" id="Phobius"/>
    </source>
</evidence>
<evidence type="ECO:0000256" key="4">
    <source>
        <dbReference type="ARBA" id="ARBA00023136"/>
    </source>
</evidence>
<keyword evidence="3 5" id="KW-1133">Transmembrane helix</keyword>
<keyword evidence="8" id="KW-1185">Reference proteome</keyword>
<dbReference type="InterPro" id="IPR010652">
    <property type="entry name" value="DUF1232"/>
</dbReference>
<dbReference type="GO" id="GO:0012505">
    <property type="term" value="C:endomembrane system"/>
    <property type="evidence" value="ECO:0007669"/>
    <property type="project" value="UniProtKB-SubCell"/>
</dbReference>
<dbReference type="Proteomes" id="UP000284841">
    <property type="component" value="Unassembled WGS sequence"/>
</dbReference>